<gene>
    <name evidence="1" type="ORF">DM48_7910</name>
</gene>
<reference evidence="1 2" key="1">
    <citation type="submission" date="2014-04" db="EMBL/GenBank/DDBJ databases">
        <authorList>
            <person name="Bishop-Lilly K.A."/>
            <person name="Broomall S.M."/>
            <person name="Chain P.S."/>
            <person name="Chertkov O."/>
            <person name="Coyne S.R."/>
            <person name="Daligault H.E."/>
            <person name="Davenport K.W."/>
            <person name="Erkkila T."/>
            <person name="Frey K.G."/>
            <person name="Gibbons H.S."/>
            <person name="Gu W."/>
            <person name="Jaissle J."/>
            <person name="Johnson S.L."/>
            <person name="Koroleva G.I."/>
            <person name="Ladner J.T."/>
            <person name="Lo C.-C."/>
            <person name="Minogue T.D."/>
            <person name="Munk C."/>
            <person name="Palacios G.F."/>
            <person name="Redden C.L."/>
            <person name="Rosenzweig C.N."/>
            <person name="Scholz M.B."/>
            <person name="Teshima H."/>
            <person name="Xu Y."/>
        </authorList>
    </citation>
    <scope>NUCLEOTIDE SEQUENCE [LARGE SCALE GENOMIC DNA]</scope>
    <source>
        <strain evidence="2">gladioli</strain>
    </source>
</reference>
<sequence>MRPQSDSLSATAKFAATDETDVGAGIAASPPVAYGAGVDDLPPLPWPAMPHGQFDFFSAAQMRDYARIARADAQAEVERLLAIIHTPHNDEFYQGVSIEEEYQRQLHGVDDTDARFDWDQYSWVARYLLNKALLACISGEGNGEKAKHHLVTTAALLKNWHNVLTGKPAASVHSNRGHAVAQRLAAADGAPAEESHG</sequence>
<proteinExistence type="predicted"/>
<comment type="caution">
    <text evidence="1">The sequence shown here is derived from an EMBL/GenBank/DDBJ whole genome shotgun (WGS) entry which is preliminary data.</text>
</comment>
<evidence type="ECO:0000313" key="1">
    <source>
        <dbReference type="EMBL" id="KGC20363.1"/>
    </source>
</evidence>
<evidence type="ECO:0000313" key="2">
    <source>
        <dbReference type="Proteomes" id="UP000029590"/>
    </source>
</evidence>
<dbReference type="EMBL" id="JPGG01000012">
    <property type="protein sequence ID" value="KGC20363.1"/>
    <property type="molecule type" value="Genomic_DNA"/>
</dbReference>
<accession>A0AAW3FAI5</accession>
<name>A0AAW3FAI5_BURGA</name>
<protein>
    <submittedName>
        <fullName evidence="1">Gp03 domain protein</fullName>
    </submittedName>
</protein>
<dbReference type="AlphaFoldDB" id="A0AAW3FAI5"/>
<dbReference type="RefSeq" id="WP_155308325.1">
    <property type="nucleotide sequence ID" value="NZ_JAHPMB010000026.1"/>
</dbReference>
<dbReference type="Proteomes" id="UP000029590">
    <property type="component" value="Unassembled WGS sequence"/>
</dbReference>
<organism evidence="1 2">
    <name type="scientific">Burkholderia gladioli</name>
    <name type="common">Pseudomonas marginata</name>
    <name type="synonym">Phytomonas marginata</name>
    <dbReference type="NCBI Taxonomy" id="28095"/>
    <lineage>
        <taxon>Bacteria</taxon>
        <taxon>Pseudomonadati</taxon>
        <taxon>Pseudomonadota</taxon>
        <taxon>Betaproteobacteria</taxon>
        <taxon>Burkholderiales</taxon>
        <taxon>Burkholderiaceae</taxon>
        <taxon>Burkholderia</taxon>
    </lineage>
</organism>